<proteinExistence type="predicted"/>
<dbReference type="GO" id="GO:0006817">
    <property type="term" value="P:phosphate ion transport"/>
    <property type="evidence" value="ECO:0007669"/>
    <property type="project" value="TreeGrafter"/>
</dbReference>
<dbReference type="InterPro" id="IPR004331">
    <property type="entry name" value="SPX_dom"/>
</dbReference>
<evidence type="ECO:0000313" key="4">
    <source>
        <dbReference type="Proteomes" id="UP000007431"/>
    </source>
</evidence>
<protein>
    <recommendedName>
        <fullName evidence="2">SPX domain-containing protein</fullName>
    </recommendedName>
</protein>
<evidence type="ECO:0000256" key="1">
    <source>
        <dbReference type="SAM" id="MobiDB-lite"/>
    </source>
</evidence>
<feature type="non-terminal residue" evidence="3">
    <location>
        <position position="284"/>
    </location>
</feature>
<dbReference type="AlphaFoldDB" id="D8QHI7"/>
<dbReference type="Proteomes" id="UP000007431">
    <property type="component" value="Unassembled WGS sequence"/>
</dbReference>
<accession>D8QHI7</accession>
<organism evidence="4">
    <name type="scientific">Schizophyllum commune (strain H4-8 / FGSC 9210)</name>
    <name type="common">Split gill fungus</name>
    <dbReference type="NCBI Taxonomy" id="578458"/>
    <lineage>
        <taxon>Eukaryota</taxon>
        <taxon>Fungi</taxon>
        <taxon>Dikarya</taxon>
        <taxon>Basidiomycota</taxon>
        <taxon>Agaricomycotina</taxon>
        <taxon>Agaricomycetes</taxon>
        <taxon>Agaricomycetidae</taxon>
        <taxon>Agaricales</taxon>
        <taxon>Schizophyllaceae</taxon>
        <taxon>Schizophyllum</taxon>
    </lineage>
</organism>
<feature type="region of interest" description="Disordered" evidence="1">
    <location>
        <begin position="81"/>
        <end position="161"/>
    </location>
</feature>
<evidence type="ECO:0000313" key="3">
    <source>
        <dbReference type="EMBL" id="EFI92680.1"/>
    </source>
</evidence>
<dbReference type="EMBL" id="GL377312">
    <property type="protein sequence ID" value="EFI92680.1"/>
    <property type="molecule type" value="Genomic_DNA"/>
</dbReference>
<name>D8QHI7_SCHCM</name>
<gene>
    <name evidence="3" type="ORF">SCHCODRAFT_79283</name>
</gene>
<reference evidence="3 4" key="1">
    <citation type="journal article" date="2010" name="Nat. Biotechnol.">
        <title>Genome sequence of the model mushroom Schizophyllum commune.</title>
        <authorList>
            <person name="Ohm R.A."/>
            <person name="de Jong J.F."/>
            <person name="Lugones L.G."/>
            <person name="Aerts A."/>
            <person name="Kothe E."/>
            <person name="Stajich J.E."/>
            <person name="de Vries R.P."/>
            <person name="Record E."/>
            <person name="Levasseur A."/>
            <person name="Baker S.E."/>
            <person name="Bartholomew K.A."/>
            <person name="Coutinho P.M."/>
            <person name="Erdmann S."/>
            <person name="Fowler T.J."/>
            <person name="Gathman A.C."/>
            <person name="Lombard V."/>
            <person name="Henrissat B."/>
            <person name="Knabe N."/>
            <person name="Kuees U."/>
            <person name="Lilly W.W."/>
            <person name="Lindquist E."/>
            <person name="Lucas S."/>
            <person name="Magnuson J.K."/>
            <person name="Piumi F."/>
            <person name="Raudaskoski M."/>
            <person name="Salamov A."/>
            <person name="Schmutz J."/>
            <person name="Schwarze F.W.M.R."/>
            <person name="vanKuyk P.A."/>
            <person name="Horton J.S."/>
            <person name="Grigoriev I.V."/>
            <person name="Woesten H.A.B."/>
        </authorList>
    </citation>
    <scope>NUCLEOTIDE SEQUENCE [LARGE SCALE GENOMIC DNA]</scope>
    <source>
        <strain evidence="4">H4-8 / FGSC 9210</strain>
    </source>
</reference>
<feature type="compositionally biased region" description="Basic and acidic residues" evidence="1">
    <location>
        <begin position="91"/>
        <end position="104"/>
    </location>
</feature>
<dbReference type="PANTHER" id="PTHR10783:SF103">
    <property type="entry name" value="SOLUTE CARRIER FAMILY 53 MEMBER 1"/>
    <property type="match status" value="1"/>
</dbReference>
<dbReference type="Pfam" id="PF03105">
    <property type="entry name" value="SPX"/>
    <property type="match status" value="1"/>
</dbReference>
<dbReference type="GO" id="GO:0005886">
    <property type="term" value="C:plasma membrane"/>
    <property type="evidence" value="ECO:0007669"/>
    <property type="project" value="TreeGrafter"/>
</dbReference>
<sequence length="284" mass="32184">MKFARYLEETQTPEWKKAYINYRALKKRIAAVRRAEEGQISPEQLILSSQADLAGARSDSPSALANDESRLSMGLSPELLQDAAESSPEGTRIDEGRKSFHSGDGEPSLPSSRSYRVIHSASSRPRDFSRRMSMTSRKSRPSTQRRNTIIHGHHHRTPQPFTAPATYSELLPLLSPIELNFFKLLDAELEKVESFYLDREKEMQERTVLLREQLNELNDHRKLFYAVHSRDGRAWGVPFPIKPDIKLRLRAPKPKAKLPAVDSAPIEKTLTKTTTKSGGGFFDS</sequence>
<dbReference type="PANTHER" id="PTHR10783">
    <property type="entry name" value="XENOTROPIC AND POLYTROPIC RETROVIRUS RECEPTOR 1-RELATED"/>
    <property type="match status" value="1"/>
</dbReference>
<dbReference type="HOGENOM" id="CLU_981979_0_0_1"/>
<dbReference type="GO" id="GO:0000822">
    <property type="term" value="F:inositol hexakisphosphate binding"/>
    <property type="evidence" value="ECO:0007669"/>
    <property type="project" value="TreeGrafter"/>
</dbReference>
<evidence type="ECO:0000259" key="2">
    <source>
        <dbReference type="PROSITE" id="PS51382"/>
    </source>
</evidence>
<keyword evidence="4" id="KW-1185">Reference proteome</keyword>
<dbReference type="STRING" id="578458.D8QHI7"/>
<dbReference type="PROSITE" id="PS51382">
    <property type="entry name" value="SPX"/>
    <property type="match status" value="1"/>
</dbReference>
<feature type="domain" description="SPX" evidence="2">
    <location>
        <begin position="1"/>
        <end position="284"/>
    </location>
</feature>
<dbReference type="GO" id="GO:0016036">
    <property type="term" value="P:cellular response to phosphate starvation"/>
    <property type="evidence" value="ECO:0007669"/>
    <property type="project" value="TreeGrafter"/>
</dbReference>
<dbReference type="InParanoid" id="D8QHI7"/>
<dbReference type="GO" id="GO:0005794">
    <property type="term" value="C:Golgi apparatus"/>
    <property type="evidence" value="ECO:0007669"/>
    <property type="project" value="TreeGrafter"/>
</dbReference>
<dbReference type="VEuPathDB" id="FungiDB:SCHCODRAFT_02672345"/>